<dbReference type="Pfam" id="PF01548">
    <property type="entry name" value="DEDD_Tnp_IS110"/>
    <property type="match status" value="1"/>
</dbReference>
<evidence type="ECO:0000259" key="2">
    <source>
        <dbReference type="Pfam" id="PF02371"/>
    </source>
</evidence>
<dbReference type="Proteomes" id="UP000630887">
    <property type="component" value="Unassembled WGS sequence"/>
</dbReference>
<accession>A0A8J3LBP0</accession>
<evidence type="ECO:0000259" key="1">
    <source>
        <dbReference type="Pfam" id="PF01548"/>
    </source>
</evidence>
<dbReference type="GO" id="GO:0004803">
    <property type="term" value="F:transposase activity"/>
    <property type="evidence" value="ECO:0007669"/>
    <property type="project" value="InterPro"/>
</dbReference>
<feature type="domain" description="Transposase IS110-like N-terminal" evidence="1">
    <location>
        <begin position="13"/>
        <end position="158"/>
    </location>
</feature>
<evidence type="ECO:0000313" key="3">
    <source>
        <dbReference type="EMBL" id="GIG11665.1"/>
    </source>
</evidence>
<organism evidence="3 4">
    <name type="scientific">Catellatospora coxensis</name>
    <dbReference type="NCBI Taxonomy" id="310354"/>
    <lineage>
        <taxon>Bacteria</taxon>
        <taxon>Bacillati</taxon>
        <taxon>Actinomycetota</taxon>
        <taxon>Actinomycetes</taxon>
        <taxon>Micromonosporales</taxon>
        <taxon>Micromonosporaceae</taxon>
        <taxon>Catellatospora</taxon>
    </lineage>
</organism>
<comment type="caution">
    <text evidence="3">The sequence shown here is derived from an EMBL/GenBank/DDBJ whole genome shotgun (WGS) entry which is preliminary data.</text>
</comment>
<dbReference type="InterPro" id="IPR002525">
    <property type="entry name" value="Transp_IS110-like_N"/>
</dbReference>
<dbReference type="RefSeq" id="WP_203699626.1">
    <property type="nucleotide sequence ID" value="NZ_BONI01000196.1"/>
</dbReference>
<dbReference type="PANTHER" id="PTHR33055">
    <property type="entry name" value="TRANSPOSASE FOR INSERTION SEQUENCE ELEMENT IS1111A"/>
    <property type="match status" value="1"/>
</dbReference>
<sequence>MPTMAHPGPQITAGVDTHKDTHTAAVLDEHGRLVGTARFPATGDGYRQLLDWLRTFGAPAVAGVEGTGSYGAGLTRYLSAAGVTVVEVARPDRATRRRKGKDDPTDAEAAARTVLAHRATAIPKQRDGQVEALRQLRIARRSAVAQRAHVQRQIHDLVVTAAEEVRAPLRGLRAAALVRRCAADTPDPAGYAEPATAARIALRSLAQRHQQLTAEVKTLDKMIEPLVRAINPTLLAQPGIGPDTAGQLLVTAGANPQRLHSQAAFAMLCGAAPLPASSGRTRRHRLNRGGDRQANSALYLIILSRLRWNPQTQAYAQRRTAEGLSKKEIIRCLKRYLAREIYQIITTQESYGCQASSA</sequence>
<dbReference type="InterPro" id="IPR003346">
    <property type="entry name" value="Transposase_20"/>
</dbReference>
<dbReference type="GO" id="GO:0003677">
    <property type="term" value="F:DNA binding"/>
    <property type="evidence" value="ECO:0007669"/>
    <property type="project" value="InterPro"/>
</dbReference>
<dbReference type="PANTHER" id="PTHR33055:SF16">
    <property type="entry name" value="TRANSPOSASE FOR INSERTION SEQUENCE ELEMENT IS1547"/>
    <property type="match status" value="1"/>
</dbReference>
<dbReference type="GO" id="GO:0006313">
    <property type="term" value="P:DNA transposition"/>
    <property type="evidence" value="ECO:0007669"/>
    <property type="project" value="InterPro"/>
</dbReference>
<feature type="domain" description="Transposase IS116/IS110/IS902 C-terminal" evidence="2">
    <location>
        <begin position="234"/>
        <end position="316"/>
    </location>
</feature>
<protein>
    <submittedName>
        <fullName evidence="3">IS110 family transposase</fullName>
    </submittedName>
</protein>
<dbReference type="InterPro" id="IPR047650">
    <property type="entry name" value="Transpos_IS110"/>
</dbReference>
<proteinExistence type="predicted"/>
<reference evidence="3 4" key="1">
    <citation type="submission" date="2021-01" db="EMBL/GenBank/DDBJ databases">
        <title>Whole genome shotgun sequence of Catellatospora coxensis NBRC 107359.</title>
        <authorList>
            <person name="Komaki H."/>
            <person name="Tamura T."/>
        </authorList>
    </citation>
    <scope>NUCLEOTIDE SEQUENCE [LARGE SCALE GENOMIC DNA]</scope>
    <source>
        <strain evidence="3 4">NBRC 107359</strain>
    </source>
</reference>
<keyword evidence="4" id="KW-1185">Reference proteome</keyword>
<dbReference type="AlphaFoldDB" id="A0A8J3LBP0"/>
<gene>
    <name evidence="3" type="ORF">Cco03nite_83650</name>
</gene>
<dbReference type="EMBL" id="BONI01000196">
    <property type="protein sequence ID" value="GIG11665.1"/>
    <property type="molecule type" value="Genomic_DNA"/>
</dbReference>
<evidence type="ECO:0000313" key="4">
    <source>
        <dbReference type="Proteomes" id="UP000630887"/>
    </source>
</evidence>
<name>A0A8J3LBP0_9ACTN</name>
<dbReference type="NCBIfam" id="NF033542">
    <property type="entry name" value="transpos_IS110"/>
    <property type="match status" value="1"/>
</dbReference>
<dbReference type="Pfam" id="PF02371">
    <property type="entry name" value="Transposase_20"/>
    <property type="match status" value="1"/>
</dbReference>